<accession>A0ABV8RHC1</accession>
<feature type="region of interest" description="Disordered" evidence="1">
    <location>
        <begin position="39"/>
        <end position="101"/>
    </location>
</feature>
<proteinExistence type="predicted"/>
<sequence length="101" mass="11187">MRILLLLSAPFLLSGCVTSIVKDVVTAPVKVVSKTADVLTTSQSESDEKRGRALRQKEENLGKLARKRDKAQDKCENGDQGACDDLRDIEREIDAEQDRSI</sequence>
<dbReference type="EMBL" id="JBHSDH010000013">
    <property type="protein sequence ID" value="MFC4292737.1"/>
    <property type="molecule type" value="Genomic_DNA"/>
</dbReference>
<gene>
    <name evidence="3" type="ORF">ACFOWX_09965</name>
</gene>
<dbReference type="RefSeq" id="WP_381423675.1">
    <property type="nucleotide sequence ID" value="NZ_JBHSDH010000013.1"/>
</dbReference>
<dbReference type="Proteomes" id="UP001595887">
    <property type="component" value="Unassembled WGS sequence"/>
</dbReference>
<evidence type="ECO:0000313" key="3">
    <source>
        <dbReference type="EMBL" id="MFC4292737.1"/>
    </source>
</evidence>
<feature type="compositionally biased region" description="Basic and acidic residues" evidence="1">
    <location>
        <begin position="84"/>
        <end position="101"/>
    </location>
</feature>
<evidence type="ECO:0000256" key="2">
    <source>
        <dbReference type="SAM" id="SignalP"/>
    </source>
</evidence>
<name>A0ABV8RHC1_9SPHN</name>
<keyword evidence="2" id="KW-0732">Signal</keyword>
<feature type="compositionally biased region" description="Basic and acidic residues" evidence="1">
    <location>
        <begin position="46"/>
        <end position="61"/>
    </location>
</feature>
<feature type="signal peptide" evidence="2">
    <location>
        <begin position="1"/>
        <end position="19"/>
    </location>
</feature>
<dbReference type="PROSITE" id="PS51257">
    <property type="entry name" value="PROKAR_LIPOPROTEIN"/>
    <property type="match status" value="1"/>
</dbReference>
<organism evidence="3 4">
    <name type="scientific">Sphingorhabdus arenilitoris</name>
    <dbReference type="NCBI Taxonomy" id="1490041"/>
    <lineage>
        <taxon>Bacteria</taxon>
        <taxon>Pseudomonadati</taxon>
        <taxon>Pseudomonadota</taxon>
        <taxon>Alphaproteobacteria</taxon>
        <taxon>Sphingomonadales</taxon>
        <taxon>Sphingomonadaceae</taxon>
        <taxon>Sphingorhabdus</taxon>
    </lineage>
</organism>
<comment type="caution">
    <text evidence="3">The sequence shown here is derived from an EMBL/GenBank/DDBJ whole genome shotgun (WGS) entry which is preliminary data.</text>
</comment>
<evidence type="ECO:0000256" key="1">
    <source>
        <dbReference type="SAM" id="MobiDB-lite"/>
    </source>
</evidence>
<keyword evidence="4" id="KW-1185">Reference proteome</keyword>
<protein>
    <recommendedName>
        <fullName evidence="5">Lipoprotein</fullName>
    </recommendedName>
</protein>
<evidence type="ECO:0000313" key="4">
    <source>
        <dbReference type="Proteomes" id="UP001595887"/>
    </source>
</evidence>
<reference evidence="4" key="1">
    <citation type="journal article" date="2019" name="Int. J. Syst. Evol. Microbiol.">
        <title>The Global Catalogue of Microorganisms (GCM) 10K type strain sequencing project: providing services to taxonomists for standard genome sequencing and annotation.</title>
        <authorList>
            <consortium name="The Broad Institute Genomics Platform"/>
            <consortium name="The Broad Institute Genome Sequencing Center for Infectious Disease"/>
            <person name="Wu L."/>
            <person name="Ma J."/>
        </authorList>
    </citation>
    <scope>NUCLEOTIDE SEQUENCE [LARGE SCALE GENOMIC DNA]</scope>
    <source>
        <strain evidence="4">CECT 8531</strain>
    </source>
</reference>
<feature type="chain" id="PRO_5046241686" description="Lipoprotein" evidence="2">
    <location>
        <begin position="20"/>
        <end position="101"/>
    </location>
</feature>
<evidence type="ECO:0008006" key="5">
    <source>
        <dbReference type="Google" id="ProtNLM"/>
    </source>
</evidence>